<dbReference type="InterPro" id="IPR029044">
    <property type="entry name" value="Nucleotide-diphossugar_trans"/>
</dbReference>
<dbReference type="PANTHER" id="PTHR22916:SF3">
    <property type="entry name" value="UDP-GLCNAC:BETAGAL BETA-1,3-N-ACETYLGLUCOSAMINYLTRANSFERASE-LIKE PROTEIN 1"/>
    <property type="match status" value="1"/>
</dbReference>
<dbReference type="Pfam" id="PF00535">
    <property type="entry name" value="Glycos_transf_2"/>
    <property type="match status" value="1"/>
</dbReference>
<dbReference type="CAZy" id="GT2">
    <property type="family name" value="Glycosyltransferase Family 2"/>
</dbReference>
<accession>B2GHQ4</accession>
<dbReference type="STRING" id="378753.KRH_12600"/>
<dbReference type="PANTHER" id="PTHR22916">
    <property type="entry name" value="GLYCOSYLTRANSFERASE"/>
    <property type="match status" value="1"/>
</dbReference>
<evidence type="ECO:0000313" key="3">
    <source>
        <dbReference type="EMBL" id="BAG29607.1"/>
    </source>
</evidence>
<reference evidence="3 4" key="1">
    <citation type="journal article" date="2008" name="J. Bacteriol.">
        <title>Complete genome sequence of the soil actinomycete Kocuria rhizophila.</title>
        <authorList>
            <person name="Takarada H."/>
            <person name="Sekine M."/>
            <person name="Kosugi H."/>
            <person name="Matsuo Y."/>
            <person name="Fujisawa T."/>
            <person name="Omata S."/>
            <person name="Kishi E."/>
            <person name="Shimizu A."/>
            <person name="Tsukatani N."/>
            <person name="Tanikawa S."/>
            <person name="Fujita N."/>
            <person name="Harayama S."/>
        </authorList>
    </citation>
    <scope>NUCLEOTIDE SEQUENCE [LARGE SCALE GENOMIC DNA]</scope>
    <source>
        <strain evidence="4">ATCC 9341 / DSM 348 / NBRC 103217 / DC2201</strain>
    </source>
</reference>
<feature type="coiled-coil region" evidence="1">
    <location>
        <begin position="3"/>
        <end position="30"/>
    </location>
</feature>
<gene>
    <name evidence="3" type="ordered locus">KRH_12600</name>
</gene>
<dbReference type="eggNOG" id="COG4641">
    <property type="taxonomic scope" value="Bacteria"/>
</dbReference>
<dbReference type="Gene3D" id="3.90.550.10">
    <property type="entry name" value="Spore Coat Polysaccharide Biosynthesis Protein SpsA, Chain A"/>
    <property type="match status" value="1"/>
</dbReference>
<protein>
    <submittedName>
        <fullName evidence="3">Putative glycosyltransferase</fullName>
        <ecNumber evidence="3">2.4.-.-</ecNumber>
    </submittedName>
</protein>
<dbReference type="AlphaFoldDB" id="B2GHQ4"/>
<keyword evidence="4" id="KW-1185">Reference proteome</keyword>
<dbReference type="eggNOG" id="COG1216">
    <property type="taxonomic scope" value="Bacteria"/>
</dbReference>
<evidence type="ECO:0000313" key="4">
    <source>
        <dbReference type="Proteomes" id="UP000008838"/>
    </source>
</evidence>
<dbReference type="EC" id="2.4.-.-" evidence="3"/>
<dbReference type="CDD" id="cd00761">
    <property type="entry name" value="Glyco_tranf_GTA_type"/>
    <property type="match status" value="1"/>
</dbReference>
<evidence type="ECO:0000256" key="1">
    <source>
        <dbReference type="SAM" id="Coils"/>
    </source>
</evidence>
<dbReference type="Proteomes" id="UP000008838">
    <property type="component" value="Chromosome"/>
</dbReference>
<evidence type="ECO:0000259" key="2">
    <source>
        <dbReference type="Pfam" id="PF00535"/>
    </source>
</evidence>
<feature type="domain" description="Glycosyltransferase 2-like" evidence="2">
    <location>
        <begin position="571"/>
        <end position="690"/>
    </location>
</feature>
<keyword evidence="3" id="KW-0808">Transferase</keyword>
<dbReference type="HOGENOM" id="CLU_329225_0_0_11"/>
<dbReference type="GO" id="GO:0016758">
    <property type="term" value="F:hexosyltransferase activity"/>
    <property type="evidence" value="ECO:0007669"/>
    <property type="project" value="UniProtKB-ARBA"/>
</dbReference>
<dbReference type="SUPFAM" id="SSF53448">
    <property type="entry name" value="Nucleotide-diphospho-sugar transferases"/>
    <property type="match status" value="1"/>
</dbReference>
<dbReference type="EMBL" id="AP009152">
    <property type="protein sequence ID" value="BAG29607.1"/>
    <property type="molecule type" value="Genomic_DNA"/>
</dbReference>
<keyword evidence="3" id="KW-0328">Glycosyltransferase</keyword>
<dbReference type="InterPro" id="IPR001173">
    <property type="entry name" value="Glyco_trans_2-like"/>
</dbReference>
<proteinExistence type="predicted"/>
<organism evidence="3 4">
    <name type="scientific">Kocuria rhizophila (strain ATCC 9341 / DSM 348 / NBRC 103217 / DC2201)</name>
    <dbReference type="NCBI Taxonomy" id="378753"/>
    <lineage>
        <taxon>Bacteria</taxon>
        <taxon>Bacillati</taxon>
        <taxon>Actinomycetota</taxon>
        <taxon>Actinomycetes</taxon>
        <taxon>Micrococcales</taxon>
        <taxon>Micrococcaceae</taxon>
        <taxon>Kocuria</taxon>
    </lineage>
</organism>
<keyword evidence="1" id="KW-0175">Coiled coil</keyword>
<name>B2GHQ4_KOCRD</name>
<sequence length="888" mass="99124">MNADEISKRRVNVKARIAQLRSEEKQARADKHWYSSRAFQRQVQNNRSDRLQPVLSPEQYRQWLGGNQRRAQVEDLLAAVNDLPSTAGTRVLTPHPARVAMVADTFLYETYEGAARVSYVTPDNFRDLARDVDVLIVTSTWRGRFDEWHSIFAPAGLLRSEVIPAFRSHGVPVVFYSKEDPPNYGRFRSLATEADAVFTSAREKISDYAAACPRAQSVDSLTFGVNPLIHTPIGSRRHRAPEVLFAGSWLSHKYAARQKAARRIFDGVLDAGRDLLIIDRNAALGDPNYFYPREYMDHVGPGVGHLELMKLQRAVDVQINLNSVPDSATMYANRVVELQAMGSFVLSNYSLAVNDLYPEVQLVDRSEEIPLILDNMAGDRLYRAQNDGLRRVWEHDTAWQRMREMLLAVGAPTRTLSERVAVVPEPDTLVGEAAKVAASQTVHTAVLAPHEVRSRVADYDVIVPVSNTHEYSATHVRDLLNVFRFADVDIAAKNGEEVDGRITSRDDHEIVDGALSSARAALRTDAAGGVLETWLTTGRAAGRTYSTAPFGAGRRSAESISLSTHKPPRLSVVVPVFNNGKHLVSKCFRSLERSTIFDEMEILLIDDGSTDRETVQTVRELDARHPNVRTHLFETGGSGSASRPRNEGLKLASAPYITYLDPDNEALNDGYRTLLDTVGSLRVQFAIGDMVKLAATRRYVSNTKLLEQHLPADPTGGLQVPDDALERIKFQPMSIQALVADTEWLRSIGLYQPVGALGQDSLAFQQMLYGARRIATVRRPIHVYYGAVSNSMINTVGPGFYKKYLVLEEYRKTWLESAGLLETYSTLRADPFFRGWLVAKFNQFVSQEDKPEAREYLDALCAIYGVTLEPADPDLPDSPLQVRMRQTA</sequence>
<dbReference type="KEGG" id="krh:KRH_12600"/>